<proteinExistence type="predicted"/>
<reference evidence="2" key="1">
    <citation type="submission" date="2022-11" db="UniProtKB">
        <authorList>
            <consortium name="WormBaseParasite"/>
        </authorList>
    </citation>
    <scope>IDENTIFICATION</scope>
</reference>
<sequence length="207" mass="23359">MSLPSTPHHWLRLDKIKEDSFRGECDAPGPKSRAFGGQVLAQALRAAYATVPKGFYVNSLHCYFIRGGIEKEPIIYEVKRIRNGRNFCIRTVEAIQLGSIIHSSEFSFQKEEGVSTFTVSPPFPPVPRPEELKSYTIYRDEFLAAGKDPKLIRPINMGKIAPRCEIRPVDPEVFVQGPNTSGITSQYVWFTYLDKVEVSEPELAHTT</sequence>
<dbReference type="Proteomes" id="UP000887576">
    <property type="component" value="Unplaced"/>
</dbReference>
<protein>
    <submittedName>
        <fullName evidence="2">Acyl-CoA thioesterase 8</fullName>
    </submittedName>
</protein>
<evidence type="ECO:0000313" key="1">
    <source>
        <dbReference type="Proteomes" id="UP000887576"/>
    </source>
</evidence>
<accession>A0AC34Q3F4</accession>
<name>A0AC34Q3F4_9BILA</name>
<organism evidence="1 2">
    <name type="scientific">Panagrolaimus sp. JU765</name>
    <dbReference type="NCBI Taxonomy" id="591449"/>
    <lineage>
        <taxon>Eukaryota</taxon>
        <taxon>Metazoa</taxon>
        <taxon>Ecdysozoa</taxon>
        <taxon>Nematoda</taxon>
        <taxon>Chromadorea</taxon>
        <taxon>Rhabditida</taxon>
        <taxon>Tylenchina</taxon>
        <taxon>Panagrolaimomorpha</taxon>
        <taxon>Panagrolaimoidea</taxon>
        <taxon>Panagrolaimidae</taxon>
        <taxon>Panagrolaimus</taxon>
    </lineage>
</organism>
<evidence type="ECO:0000313" key="2">
    <source>
        <dbReference type="WBParaSite" id="JU765_v2.g12609.t1"/>
    </source>
</evidence>
<dbReference type="WBParaSite" id="JU765_v2.g12609.t1">
    <property type="protein sequence ID" value="JU765_v2.g12609.t1"/>
    <property type="gene ID" value="JU765_v2.g12609"/>
</dbReference>